<organism evidence="1">
    <name type="scientific">viral metagenome</name>
    <dbReference type="NCBI Taxonomy" id="1070528"/>
    <lineage>
        <taxon>unclassified sequences</taxon>
        <taxon>metagenomes</taxon>
        <taxon>organismal metagenomes</taxon>
    </lineage>
</organism>
<reference evidence="1" key="1">
    <citation type="journal article" date="2020" name="Nature">
        <title>Giant virus diversity and host interactions through global metagenomics.</title>
        <authorList>
            <person name="Schulz F."/>
            <person name="Roux S."/>
            <person name="Paez-Espino D."/>
            <person name="Jungbluth S."/>
            <person name="Walsh D.A."/>
            <person name="Denef V.J."/>
            <person name="McMahon K.D."/>
            <person name="Konstantinidis K.T."/>
            <person name="Eloe-Fadrosh E.A."/>
            <person name="Kyrpides N.C."/>
            <person name="Woyke T."/>
        </authorList>
    </citation>
    <scope>NUCLEOTIDE SEQUENCE</scope>
    <source>
        <strain evidence="1">GVMAG-M-3300020185-18</strain>
    </source>
</reference>
<evidence type="ECO:0000313" key="1">
    <source>
        <dbReference type="EMBL" id="QHS98630.1"/>
    </source>
</evidence>
<proteinExistence type="predicted"/>
<protein>
    <submittedName>
        <fullName evidence="1">Uncharacterized protein</fullName>
    </submittedName>
</protein>
<accession>A0A6C0C2K0</accession>
<sequence>MYYCHFFYIKINIMNDSEITDIRPIKEFRQTTLSNYKKSDVKKSLINCISNKKIEESCYWSAELICAGHFIDLWEIILLYTSNYIHLGNPKLPIYINMRFNDFKNILSGGYLDNELKMRNNDKIRKLFAEIICIICFSKKNNTFDYPKIKIDDYNIGLIQHKLEADSIKYGQKIMQKEDPKELFIAINEFAWNISKKIKNAQNAFFWIEWILNFESICNKEKKKKIKLIAARRNMPVSDTSQKEAIWMVWELLLYESKKKSNGIHEIVKSLLNLYCVRFKHSSIRKRKTIIYNAIFLITENINSNIAIYNETDKNIIHNVKEKINIIYKQIKKNEVKPQTDYLFNNSINKNLEKTISKLDKMAKLNMIIRN</sequence>
<dbReference type="AlphaFoldDB" id="A0A6C0C2K0"/>
<name>A0A6C0C2K0_9ZZZZ</name>
<dbReference type="EMBL" id="MN739320">
    <property type="protein sequence ID" value="QHS98630.1"/>
    <property type="molecule type" value="Genomic_DNA"/>
</dbReference>